<proteinExistence type="predicted"/>
<evidence type="ECO:0000313" key="1">
    <source>
        <dbReference type="EMBL" id="GMI79905.1"/>
    </source>
</evidence>
<dbReference type="OrthoDB" id="1749531at2759"/>
<dbReference type="EMBL" id="BSYR01000017">
    <property type="protein sequence ID" value="GMI79905.1"/>
    <property type="molecule type" value="Genomic_DNA"/>
</dbReference>
<reference evidence="1" key="1">
    <citation type="submission" date="2023-05" db="EMBL/GenBank/DDBJ databases">
        <title>Genome and transcriptome analyses reveal genes involved in the formation of fine ridges on petal epidermal cells in Hibiscus trionum.</title>
        <authorList>
            <person name="Koshimizu S."/>
            <person name="Masuda S."/>
            <person name="Ishii T."/>
            <person name="Shirasu K."/>
            <person name="Hoshino A."/>
            <person name="Arita M."/>
        </authorList>
    </citation>
    <scope>NUCLEOTIDE SEQUENCE</scope>
    <source>
        <strain evidence="1">Hamamatsu line</strain>
    </source>
</reference>
<protein>
    <submittedName>
        <fullName evidence="1">Uncharacterized protein</fullName>
    </submittedName>
</protein>
<organism evidence="1 2">
    <name type="scientific">Hibiscus trionum</name>
    <name type="common">Flower of an hour</name>
    <dbReference type="NCBI Taxonomy" id="183268"/>
    <lineage>
        <taxon>Eukaryota</taxon>
        <taxon>Viridiplantae</taxon>
        <taxon>Streptophyta</taxon>
        <taxon>Embryophyta</taxon>
        <taxon>Tracheophyta</taxon>
        <taxon>Spermatophyta</taxon>
        <taxon>Magnoliopsida</taxon>
        <taxon>eudicotyledons</taxon>
        <taxon>Gunneridae</taxon>
        <taxon>Pentapetalae</taxon>
        <taxon>rosids</taxon>
        <taxon>malvids</taxon>
        <taxon>Malvales</taxon>
        <taxon>Malvaceae</taxon>
        <taxon>Malvoideae</taxon>
        <taxon>Hibiscus</taxon>
    </lineage>
</organism>
<accession>A0A9W7HLB2</accession>
<gene>
    <name evidence="1" type="ORF">HRI_001659800</name>
</gene>
<comment type="caution">
    <text evidence="1">The sequence shown here is derived from an EMBL/GenBank/DDBJ whole genome shotgun (WGS) entry which is preliminary data.</text>
</comment>
<dbReference type="AlphaFoldDB" id="A0A9W7HLB2"/>
<keyword evidence="2" id="KW-1185">Reference proteome</keyword>
<sequence length="111" mass="12223">MINHSDSIKALQDTTGRHEQTLTSLQQFADDQKQWNIATQNTLNEMTRQLQSISNHLGISATTSVGGEVTGDSTVIKGKPKIRSDSDEVFPFAPKPVQVELPLFTGKDPEE</sequence>
<dbReference type="Proteomes" id="UP001165190">
    <property type="component" value="Unassembled WGS sequence"/>
</dbReference>
<evidence type="ECO:0000313" key="2">
    <source>
        <dbReference type="Proteomes" id="UP001165190"/>
    </source>
</evidence>
<name>A0A9W7HLB2_HIBTR</name>